<keyword evidence="3 6" id="KW-0812">Transmembrane</keyword>
<feature type="transmembrane region" description="Helical" evidence="6">
    <location>
        <begin position="395"/>
        <end position="412"/>
    </location>
</feature>
<name>A0ABY7D976_MYAAR</name>
<dbReference type="Proteomes" id="UP001164746">
    <property type="component" value="Chromosome 1"/>
</dbReference>
<feature type="transmembrane region" description="Helical" evidence="6">
    <location>
        <begin position="251"/>
        <end position="273"/>
    </location>
</feature>
<feature type="transmembrane region" description="Helical" evidence="6">
    <location>
        <begin position="336"/>
        <end position="358"/>
    </location>
</feature>
<evidence type="ECO:0000313" key="9">
    <source>
        <dbReference type="Proteomes" id="UP001164746"/>
    </source>
</evidence>
<evidence type="ECO:0000256" key="1">
    <source>
        <dbReference type="ARBA" id="ARBA00004141"/>
    </source>
</evidence>
<reference evidence="8" key="1">
    <citation type="submission" date="2022-11" db="EMBL/GenBank/DDBJ databases">
        <title>Centuries of genome instability and evolution in soft-shell clam transmissible cancer (bioRxiv).</title>
        <authorList>
            <person name="Hart S.F.M."/>
            <person name="Yonemitsu M.A."/>
            <person name="Giersch R.M."/>
            <person name="Beal B.F."/>
            <person name="Arriagada G."/>
            <person name="Davis B.W."/>
            <person name="Ostrander E.A."/>
            <person name="Goff S.P."/>
            <person name="Metzger M.J."/>
        </authorList>
    </citation>
    <scope>NUCLEOTIDE SEQUENCE</scope>
    <source>
        <strain evidence="8">MELC-2E11</strain>
        <tissue evidence="8">Siphon/mantle</tissue>
    </source>
</reference>
<dbReference type="Pfam" id="PF00860">
    <property type="entry name" value="Xan_ur_permease"/>
    <property type="match status" value="1"/>
</dbReference>
<accession>A0ABY7D976</accession>
<keyword evidence="9" id="KW-1185">Reference proteome</keyword>
<comment type="subcellular location">
    <subcellularLocation>
        <location evidence="1">Membrane</location>
        <topology evidence="1">Multi-pass membrane protein</topology>
    </subcellularLocation>
</comment>
<feature type="chain" id="PRO_5045818925" evidence="7">
    <location>
        <begin position="23"/>
        <end position="519"/>
    </location>
</feature>
<evidence type="ECO:0000256" key="7">
    <source>
        <dbReference type="SAM" id="SignalP"/>
    </source>
</evidence>
<feature type="non-terminal residue" evidence="8">
    <location>
        <position position="1"/>
    </location>
</feature>
<feature type="transmembrane region" description="Helical" evidence="6">
    <location>
        <begin position="364"/>
        <end position="383"/>
    </location>
</feature>
<feature type="signal peptide" evidence="7">
    <location>
        <begin position="1"/>
        <end position="22"/>
    </location>
</feature>
<protein>
    <submittedName>
        <fullName evidence="8">S23A2-like protein</fullName>
    </submittedName>
</protein>
<dbReference type="EMBL" id="CP111012">
    <property type="protein sequence ID" value="WAQ93503.1"/>
    <property type="molecule type" value="Genomic_DNA"/>
</dbReference>
<evidence type="ECO:0000313" key="8">
    <source>
        <dbReference type="EMBL" id="WAQ93503.1"/>
    </source>
</evidence>
<comment type="similarity">
    <text evidence="2">Belongs to the nucleobase:cation symporter-2 (NCS2) (TC 2.A.40) family.</text>
</comment>
<evidence type="ECO:0000256" key="4">
    <source>
        <dbReference type="ARBA" id="ARBA00022989"/>
    </source>
</evidence>
<sequence length="519" mass="56291">QALLALSGSLVVSLLVAEAVCASDDDAVKAKLFSSTLFMNGASSEYIVPLLLMKTDGNNFCSNTVGNSGNARANAVNATGSVLSAGNTDVVLDNIRSGSLMLAGLLHAFLGFTGLIGILLRFIGPLTVVPTLLLIFIFISKPVIKFLEVSWPISLSTIAIGLILSLYLTKYQMPVPVWTRKKGFHIIRYPVHQVFSILISIIVNWVLCAVLTHFNVLTNDVNDVGYKARTDSRLDIIHSNPWFNFPYPGQFGVPGFSSAAFLSFLIATFISVLDSIGDYFACARICRVPAPPSHAVNRGILMEGIGTFFSGAMGCGHATSTNGGCLGAISVASRQVFVFVGILYLLFGIFGKFCAVFITIPYPVLGGAICILFGNFFGVIISNLEVTNMHAGRNIAILGVSTFIGLTIPSWAQSVGKPVNTGYTNVDTICGMLLGNPNLTGSLLAFFLDNTVPGSRKDRGIDAWQVKDEEEEVDRTVYLEGYEVYQPLCPRRWLGWRVMNYTPFMPYKPRHRGDYDLAL</sequence>
<dbReference type="PANTHER" id="PTHR11119">
    <property type="entry name" value="XANTHINE-URACIL / VITAMIN C PERMEASE FAMILY MEMBER"/>
    <property type="match status" value="1"/>
</dbReference>
<feature type="transmembrane region" description="Helical" evidence="6">
    <location>
        <begin position="189"/>
        <end position="214"/>
    </location>
</feature>
<gene>
    <name evidence="8" type="ORF">MAR_005974</name>
</gene>
<keyword evidence="5 6" id="KW-0472">Membrane</keyword>
<feature type="transmembrane region" description="Helical" evidence="6">
    <location>
        <begin position="127"/>
        <end position="144"/>
    </location>
</feature>
<proteinExistence type="inferred from homology"/>
<keyword evidence="7" id="KW-0732">Signal</keyword>
<feature type="transmembrane region" description="Helical" evidence="6">
    <location>
        <begin position="150"/>
        <end position="168"/>
    </location>
</feature>
<keyword evidence="4 6" id="KW-1133">Transmembrane helix</keyword>
<evidence type="ECO:0000256" key="3">
    <source>
        <dbReference type="ARBA" id="ARBA00022692"/>
    </source>
</evidence>
<dbReference type="InterPro" id="IPR006043">
    <property type="entry name" value="NCS2"/>
</dbReference>
<evidence type="ECO:0000256" key="5">
    <source>
        <dbReference type="ARBA" id="ARBA00023136"/>
    </source>
</evidence>
<evidence type="ECO:0000256" key="2">
    <source>
        <dbReference type="ARBA" id="ARBA00008821"/>
    </source>
</evidence>
<feature type="transmembrane region" description="Helical" evidence="6">
    <location>
        <begin position="100"/>
        <end position="120"/>
    </location>
</feature>
<organism evidence="8 9">
    <name type="scientific">Mya arenaria</name>
    <name type="common">Soft-shell clam</name>
    <dbReference type="NCBI Taxonomy" id="6604"/>
    <lineage>
        <taxon>Eukaryota</taxon>
        <taxon>Metazoa</taxon>
        <taxon>Spiralia</taxon>
        <taxon>Lophotrochozoa</taxon>
        <taxon>Mollusca</taxon>
        <taxon>Bivalvia</taxon>
        <taxon>Autobranchia</taxon>
        <taxon>Heteroconchia</taxon>
        <taxon>Euheterodonta</taxon>
        <taxon>Imparidentia</taxon>
        <taxon>Neoheterodontei</taxon>
        <taxon>Myida</taxon>
        <taxon>Myoidea</taxon>
        <taxon>Myidae</taxon>
        <taxon>Mya</taxon>
    </lineage>
</organism>
<evidence type="ECO:0000256" key="6">
    <source>
        <dbReference type="SAM" id="Phobius"/>
    </source>
</evidence>